<dbReference type="Pfam" id="PF07690">
    <property type="entry name" value="MFS_1"/>
    <property type="match status" value="1"/>
</dbReference>
<evidence type="ECO:0000256" key="3">
    <source>
        <dbReference type="ARBA" id="ARBA00022692"/>
    </source>
</evidence>
<sequence length="400" mass="43585">MEVTTRKKLWTKDFLIVSLINFTITLIFYLLMVTIAAYAVEHFNASTSTAGLVSSIFIIGTLLGRLGTGRIIGDWGSKKTLFCGLLLFMLSTMSYFIAGNLPLLMLNRLIQGIALGVASTATGTIIAQILPPERRGEGIGYYSLSAILATAIGPFVGILLTQLFEDYRMIFAVDSVLAIICFFMYFIVTVPDAPKKAKDAAAKAGFKVTNFIELRAVPIAFVALVIGFAYSGVMSFMTFYAKELDLVSAGSYFFIIYAIVILATRPFTGKLLDTRGANIIIYPCLVIFAIGMYAFSSASTTIAFLIAAACIGIGYGNFNSVAQAIAIKVTPNERLGLATSTYFIFYDLGLGVGPYFLGLFVPSAGYRAIFFAMVFVILLSIVLYYFLHGKHEKLKQSKIL</sequence>
<feature type="transmembrane region" description="Helical" evidence="6">
    <location>
        <begin position="50"/>
        <end position="68"/>
    </location>
</feature>
<dbReference type="PROSITE" id="PS50850">
    <property type="entry name" value="MFS"/>
    <property type="match status" value="1"/>
</dbReference>
<accession>A0A1E4R614</accession>
<dbReference type="PANTHER" id="PTHR23531">
    <property type="entry name" value="QUINOLENE RESISTANCE PROTEIN NORA"/>
    <property type="match status" value="1"/>
</dbReference>
<dbReference type="PANTHER" id="PTHR23531:SF2">
    <property type="entry name" value="PERMEASE"/>
    <property type="match status" value="1"/>
</dbReference>
<dbReference type="Proteomes" id="UP000094784">
    <property type="component" value="Unassembled WGS sequence"/>
</dbReference>
<dbReference type="GO" id="GO:0022857">
    <property type="term" value="F:transmembrane transporter activity"/>
    <property type="evidence" value="ECO:0007669"/>
    <property type="project" value="InterPro"/>
</dbReference>
<comment type="caution">
    <text evidence="8">The sequence shown here is derived from an EMBL/GenBank/DDBJ whole genome shotgun (WGS) entry which is preliminary data.</text>
</comment>
<dbReference type="EMBL" id="MECQ01000001">
    <property type="protein sequence ID" value="ODV55917.1"/>
    <property type="molecule type" value="Genomic_DNA"/>
</dbReference>
<keyword evidence="5 6" id="KW-0472">Membrane</keyword>
<feature type="transmembrane region" description="Helical" evidence="6">
    <location>
        <begin position="109"/>
        <end position="130"/>
    </location>
</feature>
<dbReference type="AlphaFoldDB" id="A0A1E4R614"/>
<evidence type="ECO:0000313" key="9">
    <source>
        <dbReference type="Proteomes" id="UP000094784"/>
    </source>
</evidence>
<dbReference type="GO" id="GO:0005886">
    <property type="term" value="C:plasma membrane"/>
    <property type="evidence" value="ECO:0007669"/>
    <property type="project" value="UniProtKB-SubCell"/>
</dbReference>
<feature type="domain" description="Major facilitator superfamily (MFS) profile" evidence="7">
    <location>
        <begin position="13"/>
        <end position="392"/>
    </location>
</feature>
<dbReference type="OrthoDB" id="9814001at2"/>
<feature type="transmembrane region" description="Helical" evidence="6">
    <location>
        <begin position="14"/>
        <end position="38"/>
    </location>
</feature>
<dbReference type="Gene3D" id="1.20.1250.20">
    <property type="entry name" value="MFS general substrate transporter like domains"/>
    <property type="match status" value="2"/>
</dbReference>
<feature type="transmembrane region" description="Helical" evidence="6">
    <location>
        <begin position="142"/>
        <end position="164"/>
    </location>
</feature>
<feature type="transmembrane region" description="Helical" evidence="6">
    <location>
        <begin position="368"/>
        <end position="387"/>
    </location>
</feature>
<dbReference type="InterPro" id="IPR036259">
    <property type="entry name" value="MFS_trans_sf"/>
</dbReference>
<protein>
    <submittedName>
        <fullName evidence="8">Multidrug MFS transporter</fullName>
    </submittedName>
</protein>
<dbReference type="InterPro" id="IPR052714">
    <property type="entry name" value="MFS_Exporter"/>
</dbReference>
<dbReference type="RefSeq" id="WP_069480950.1">
    <property type="nucleotide sequence ID" value="NZ_KV766182.1"/>
</dbReference>
<feature type="transmembrane region" description="Helical" evidence="6">
    <location>
        <begin position="302"/>
        <end position="322"/>
    </location>
</feature>
<evidence type="ECO:0000256" key="4">
    <source>
        <dbReference type="ARBA" id="ARBA00022989"/>
    </source>
</evidence>
<feature type="transmembrane region" description="Helical" evidence="6">
    <location>
        <begin position="276"/>
        <end position="296"/>
    </location>
</feature>
<dbReference type="InterPro" id="IPR005829">
    <property type="entry name" value="Sugar_transporter_CS"/>
</dbReference>
<proteinExistence type="predicted"/>
<reference evidence="8 9" key="1">
    <citation type="submission" date="2016-09" db="EMBL/GenBank/DDBJ databases">
        <title>Draft genome sequence of the soil isolate, Lysinibacillus fusiformis M5, a potential hypoxanthine producer.</title>
        <authorList>
            <person name="Gallegos-Monterrosa R."/>
            <person name="Maroti G."/>
            <person name="Balint B."/>
            <person name="Kovacs A.T."/>
        </authorList>
    </citation>
    <scope>NUCLEOTIDE SEQUENCE [LARGE SCALE GENOMIC DNA]</scope>
    <source>
        <strain evidence="8 9">M5</strain>
    </source>
</reference>
<evidence type="ECO:0000256" key="2">
    <source>
        <dbReference type="ARBA" id="ARBA00022448"/>
    </source>
</evidence>
<keyword evidence="3 6" id="KW-0812">Transmembrane</keyword>
<name>A0A1E4R614_9BACI</name>
<dbReference type="CDD" id="cd17489">
    <property type="entry name" value="MFS_YfcJ_like"/>
    <property type="match status" value="1"/>
</dbReference>
<dbReference type="InterPro" id="IPR020846">
    <property type="entry name" value="MFS_dom"/>
</dbReference>
<evidence type="ECO:0000313" key="8">
    <source>
        <dbReference type="EMBL" id="ODV55917.1"/>
    </source>
</evidence>
<evidence type="ECO:0000256" key="5">
    <source>
        <dbReference type="ARBA" id="ARBA00023136"/>
    </source>
</evidence>
<evidence type="ECO:0000259" key="7">
    <source>
        <dbReference type="PROSITE" id="PS50850"/>
    </source>
</evidence>
<dbReference type="SUPFAM" id="SSF103473">
    <property type="entry name" value="MFS general substrate transporter"/>
    <property type="match status" value="1"/>
</dbReference>
<gene>
    <name evidence="8" type="ORF">BG258_08370</name>
</gene>
<feature type="transmembrane region" description="Helical" evidence="6">
    <location>
        <begin position="246"/>
        <end position="264"/>
    </location>
</feature>
<comment type="subcellular location">
    <subcellularLocation>
        <location evidence="1">Cell membrane</location>
        <topology evidence="1">Multi-pass membrane protein</topology>
    </subcellularLocation>
</comment>
<keyword evidence="2" id="KW-0813">Transport</keyword>
<organism evidence="8 9">
    <name type="scientific">Lysinibacillus fusiformis</name>
    <dbReference type="NCBI Taxonomy" id="28031"/>
    <lineage>
        <taxon>Bacteria</taxon>
        <taxon>Bacillati</taxon>
        <taxon>Bacillota</taxon>
        <taxon>Bacilli</taxon>
        <taxon>Bacillales</taxon>
        <taxon>Bacillaceae</taxon>
        <taxon>Lysinibacillus</taxon>
    </lineage>
</organism>
<evidence type="ECO:0000256" key="1">
    <source>
        <dbReference type="ARBA" id="ARBA00004651"/>
    </source>
</evidence>
<feature type="transmembrane region" description="Helical" evidence="6">
    <location>
        <begin position="343"/>
        <end position="362"/>
    </location>
</feature>
<feature type="transmembrane region" description="Helical" evidence="6">
    <location>
        <begin position="170"/>
        <end position="188"/>
    </location>
</feature>
<dbReference type="PROSITE" id="PS00217">
    <property type="entry name" value="SUGAR_TRANSPORT_2"/>
    <property type="match status" value="1"/>
</dbReference>
<feature type="transmembrane region" description="Helical" evidence="6">
    <location>
        <begin position="216"/>
        <end position="240"/>
    </location>
</feature>
<feature type="transmembrane region" description="Helical" evidence="6">
    <location>
        <begin position="80"/>
        <end position="97"/>
    </location>
</feature>
<dbReference type="InterPro" id="IPR011701">
    <property type="entry name" value="MFS"/>
</dbReference>
<keyword evidence="4 6" id="KW-1133">Transmembrane helix</keyword>
<evidence type="ECO:0000256" key="6">
    <source>
        <dbReference type="SAM" id="Phobius"/>
    </source>
</evidence>